<organism evidence="2 3">
    <name type="scientific">Actinoallomurus liliacearum</name>
    <dbReference type="NCBI Taxonomy" id="1080073"/>
    <lineage>
        <taxon>Bacteria</taxon>
        <taxon>Bacillati</taxon>
        <taxon>Actinomycetota</taxon>
        <taxon>Actinomycetes</taxon>
        <taxon>Streptosporangiales</taxon>
        <taxon>Thermomonosporaceae</taxon>
        <taxon>Actinoallomurus</taxon>
    </lineage>
</organism>
<evidence type="ECO:0000256" key="1">
    <source>
        <dbReference type="SAM" id="MobiDB-lite"/>
    </source>
</evidence>
<reference evidence="3" key="1">
    <citation type="journal article" date="2019" name="Int. J. Syst. Evol. Microbiol.">
        <title>The Global Catalogue of Microorganisms (GCM) 10K type strain sequencing project: providing services to taxonomists for standard genome sequencing and annotation.</title>
        <authorList>
            <consortium name="The Broad Institute Genomics Platform"/>
            <consortium name="The Broad Institute Genome Sequencing Center for Infectious Disease"/>
            <person name="Wu L."/>
            <person name="Ma J."/>
        </authorList>
    </citation>
    <scope>NUCLEOTIDE SEQUENCE [LARGE SCALE GENOMIC DNA]</scope>
    <source>
        <strain evidence="3">JCM 17938</strain>
    </source>
</reference>
<protein>
    <submittedName>
        <fullName evidence="2">Uncharacterized protein</fullName>
    </submittedName>
</protein>
<evidence type="ECO:0000313" key="3">
    <source>
        <dbReference type="Proteomes" id="UP001500212"/>
    </source>
</evidence>
<keyword evidence="3" id="KW-1185">Reference proteome</keyword>
<evidence type="ECO:0000313" key="2">
    <source>
        <dbReference type="EMBL" id="GAA4613848.1"/>
    </source>
</evidence>
<gene>
    <name evidence="2" type="ORF">GCM10023195_60190</name>
</gene>
<comment type="caution">
    <text evidence="2">The sequence shown here is derived from an EMBL/GenBank/DDBJ whole genome shotgun (WGS) entry which is preliminary data.</text>
</comment>
<dbReference type="EMBL" id="BAABHJ010000023">
    <property type="protein sequence ID" value="GAA4613848.1"/>
    <property type="molecule type" value="Genomic_DNA"/>
</dbReference>
<sequence>MKRFPADPLTARGHVVDSSSRGEGIPATVVRIAAAGGVGGSGEMHMEDTVQGAAGQLQQLAADYSGWRFGLGGSGHWWAVRRNECLRARSREELELKLREHLDARQDA</sequence>
<accession>A0ABP8TQE4</accession>
<name>A0ABP8TQE4_9ACTN</name>
<proteinExistence type="predicted"/>
<feature type="region of interest" description="Disordered" evidence="1">
    <location>
        <begin position="1"/>
        <end position="22"/>
    </location>
</feature>
<dbReference type="Proteomes" id="UP001500212">
    <property type="component" value="Unassembled WGS sequence"/>
</dbReference>